<dbReference type="EMBL" id="CAJNJQ010002414">
    <property type="protein sequence ID" value="CAE7174870.1"/>
    <property type="molecule type" value="Genomic_DNA"/>
</dbReference>
<organism evidence="2 3">
    <name type="scientific">Rhizoctonia solani</name>
    <dbReference type="NCBI Taxonomy" id="456999"/>
    <lineage>
        <taxon>Eukaryota</taxon>
        <taxon>Fungi</taxon>
        <taxon>Dikarya</taxon>
        <taxon>Basidiomycota</taxon>
        <taxon>Agaricomycotina</taxon>
        <taxon>Agaricomycetes</taxon>
        <taxon>Cantharellales</taxon>
        <taxon>Ceratobasidiaceae</taxon>
        <taxon>Rhizoctonia</taxon>
    </lineage>
</organism>
<protein>
    <submittedName>
        <fullName evidence="2">Uncharacterized protein</fullName>
    </submittedName>
</protein>
<proteinExistence type="predicted"/>
<dbReference type="Proteomes" id="UP000663827">
    <property type="component" value="Unassembled WGS sequence"/>
</dbReference>
<evidence type="ECO:0000313" key="3">
    <source>
        <dbReference type="Proteomes" id="UP000663827"/>
    </source>
</evidence>
<dbReference type="AlphaFoldDB" id="A0A8H3E799"/>
<feature type="compositionally biased region" description="Low complexity" evidence="1">
    <location>
        <begin position="143"/>
        <end position="152"/>
    </location>
</feature>
<comment type="caution">
    <text evidence="2">The sequence shown here is derived from an EMBL/GenBank/DDBJ whole genome shotgun (WGS) entry which is preliminary data.</text>
</comment>
<gene>
    <name evidence="2" type="ORF">RDB_LOCUS110412</name>
</gene>
<reference evidence="2" key="1">
    <citation type="submission" date="2021-01" db="EMBL/GenBank/DDBJ databases">
        <authorList>
            <person name="Kaushik A."/>
        </authorList>
    </citation>
    <scope>NUCLEOTIDE SEQUENCE</scope>
    <source>
        <strain evidence="2">AG5</strain>
    </source>
</reference>
<name>A0A8H3E799_9AGAM</name>
<evidence type="ECO:0000256" key="1">
    <source>
        <dbReference type="SAM" id="MobiDB-lite"/>
    </source>
</evidence>
<feature type="compositionally biased region" description="Polar residues" evidence="1">
    <location>
        <begin position="123"/>
        <end position="133"/>
    </location>
</feature>
<accession>A0A8H3E799</accession>
<feature type="region of interest" description="Disordered" evidence="1">
    <location>
        <begin position="284"/>
        <end position="326"/>
    </location>
</feature>
<evidence type="ECO:0000313" key="2">
    <source>
        <dbReference type="EMBL" id="CAE7174870.1"/>
    </source>
</evidence>
<feature type="region of interest" description="Disordered" evidence="1">
    <location>
        <begin position="123"/>
        <end position="152"/>
    </location>
</feature>
<sequence>MSTQAYSPQAGSSQATITSDALDFSFWSSQSPTSGALSDTDLLNNFELSDISNFELDEQFMATCSNLTAEGLQQMIDSFSASSATPYQDIQPVPLEASNFQQEVPPQAYDPATNILPQPSTIVPSQAPITSQDAAPEQLEPASVVSSSETPSETTTLNSVTLLMLNQRFNPTFRKMGIVSCPDKIDLKAGMEQEDAMVAAGYLPQTHVPWEQALQLLGKQGFRTYYYSEVKKAKANNIELPPVPVWITRYCYAKDVQKKPAGPSKKVPAANSLSNKHLAAKVLLARNNPTRKSKASAISQKNKGKGKAVATQRYTPHTPYAPYARQ</sequence>